<keyword evidence="3 5" id="KW-1133">Transmembrane helix</keyword>
<sequence length="153" mass="16190">MRTAVRGIAHQVNSSACRTVVRLRLESVTRLPLVRFAGIGTAATLVQLAVFAVLNPWVPGLPANVLSWTVATLAANATQRSLAFSVHGTAGLGRDLAVGLVSSVLGLLVSVLIFGILDTEDTVTGLLILIGVNTAIGLSRYFLLRRWFLARTG</sequence>
<name>A0A7K1FI73_9ACTN</name>
<evidence type="ECO:0000259" key="6">
    <source>
        <dbReference type="Pfam" id="PF04138"/>
    </source>
</evidence>
<feature type="transmembrane region" description="Helical" evidence="5">
    <location>
        <begin position="123"/>
        <end position="143"/>
    </location>
</feature>
<comment type="subcellular location">
    <subcellularLocation>
        <location evidence="1">Membrane</location>
        <topology evidence="1">Multi-pass membrane protein</topology>
    </subcellularLocation>
</comment>
<accession>A0A7K1FI73</accession>
<evidence type="ECO:0000313" key="8">
    <source>
        <dbReference type="Proteomes" id="UP000460221"/>
    </source>
</evidence>
<dbReference type="GO" id="GO:0016020">
    <property type="term" value="C:membrane"/>
    <property type="evidence" value="ECO:0007669"/>
    <property type="project" value="UniProtKB-SubCell"/>
</dbReference>
<evidence type="ECO:0000256" key="3">
    <source>
        <dbReference type="ARBA" id="ARBA00022989"/>
    </source>
</evidence>
<evidence type="ECO:0000256" key="1">
    <source>
        <dbReference type="ARBA" id="ARBA00004141"/>
    </source>
</evidence>
<dbReference type="Pfam" id="PF04138">
    <property type="entry name" value="GtrA_DPMS_TM"/>
    <property type="match status" value="1"/>
</dbReference>
<evidence type="ECO:0000256" key="5">
    <source>
        <dbReference type="SAM" id="Phobius"/>
    </source>
</evidence>
<keyword evidence="2 5" id="KW-0812">Transmembrane</keyword>
<dbReference type="InterPro" id="IPR007267">
    <property type="entry name" value="GtrA_DPMS_TM"/>
</dbReference>
<dbReference type="Proteomes" id="UP000460221">
    <property type="component" value="Unassembled WGS sequence"/>
</dbReference>
<feature type="transmembrane region" description="Helical" evidence="5">
    <location>
        <begin position="96"/>
        <end position="117"/>
    </location>
</feature>
<dbReference type="AlphaFoldDB" id="A0A7K1FI73"/>
<feature type="transmembrane region" description="Helical" evidence="5">
    <location>
        <begin position="33"/>
        <end position="53"/>
    </location>
</feature>
<protein>
    <recommendedName>
        <fullName evidence="6">GtrA/DPMS transmembrane domain-containing protein</fullName>
    </recommendedName>
</protein>
<evidence type="ECO:0000313" key="7">
    <source>
        <dbReference type="EMBL" id="MTD13821.1"/>
    </source>
</evidence>
<feature type="transmembrane region" description="Helical" evidence="5">
    <location>
        <begin position="65"/>
        <end position="84"/>
    </location>
</feature>
<comment type="caution">
    <text evidence="7">The sequence shown here is derived from an EMBL/GenBank/DDBJ whole genome shotgun (WGS) entry which is preliminary data.</text>
</comment>
<keyword evidence="4 5" id="KW-0472">Membrane</keyword>
<reference evidence="7 8" key="1">
    <citation type="submission" date="2019-11" db="EMBL/GenBank/DDBJ databases">
        <authorList>
            <person name="Jiang L.-Q."/>
        </authorList>
    </citation>
    <scope>NUCLEOTIDE SEQUENCE [LARGE SCALE GENOMIC DNA]</scope>
    <source>
        <strain evidence="7 8">YIM 132087</strain>
    </source>
</reference>
<evidence type="ECO:0000256" key="2">
    <source>
        <dbReference type="ARBA" id="ARBA00022692"/>
    </source>
</evidence>
<dbReference type="GO" id="GO:0000271">
    <property type="term" value="P:polysaccharide biosynthetic process"/>
    <property type="evidence" value="ECO:0007669"/>
    <property type="project" value="InterPro"/>
</dbReference>
<organism evidence="7 8">
    <name type="scientific">Nakamurella alba</name>
    <dbReference type="NCBI Taxonomy" id="2665158"/>
    <lineage>
        <taxon>Bacteria</taxon>
        <taxon>Bacillati</taxon>
        <taxon>Actinomycetota</taxon>
        <taxon>Actinomycetes</taxon>
        <taxon>Nakamurellales</taxon>
        <taxon>Nakamurellaceae</taxon>
        <taxon>Nakamurella</taxon>
    </lineage>
</organism>
<gene>
    <name evidence="7" type="ORF">GIS00_07685</name>
</gene>
<keyword evidence="8" id="KW-1185">Reference proteome</keyword>
<feature type="domain" description="GtrA/DPMS transmembrane" evidence="6">
    <location>
        <begin position="35"/>
        <end position="147"/>
    </location>
</feature>
<proteinExistence type="predicted"/>
<dbReference type="EMBL" id="WLYK01000001">
    <property type="protein sequence ID" value="MTD13821.1"/>
    <property type="molecule type" value="Genomic_DNA"/>
</dbReference>
<evidence type="ECO:0000256" key="4">
    <source>
        <dbReference type="ARBA" id="ARBA00023136"/>
    </source>
</evidence>